<proteinExistence type="predicted"/>
<evidence type="ECO:0000313" key="3">
    <source>
        <dbReference type="Proteomes" id="UP000294844"/>
    </source>
</evidence>
<reference evidence="3 4" key="1">
    <citation type="journal article" date="2019" name="Sci. Rep.">
        <title>Extended insight into the Mycobacterium chelonae-abscessus complex through whole genome sequencing of Mycobacterium salmoniphilum outbreak and Mycobacterium salmoniphilum-like strains.</title>
        <authorList>
            <person name="Behra P.R.K."/>
            <person name="Das S."/>
            <person name="Pettersson B.M.F."/>
            <person name="Shirreff L."/>
            <person name="DuCote T."/>
            <person name="Jacobsson K.G."/>
            <person name="Ennis D.G."/>
            <person name="Kirsebom L.A."/>
        </authorList>
    </citation>
    <scope>NUCLEOTIDE SEQUENCE [LARGE SCALE GENOMIC DNA]</scope>
    <source>
        <strain evidence="2 3">CCUG 60883</strain>
        <strain evidence="1 4">CCUG 60885</strain>
    </source>
</reference>
<name>A0A4R8SBW9_9MYCO</name>
<dbReference type="Proteomes" id="UP000294844">
    <property type="component" value="Unassembled WGS sequence"/>
</dbReference>
<evidence type="ECO:0000313" key="1">
    <source>
        <dbReference type="EMBL" id="TDZ92108.1"/>
    </source>
</evidence>
<evidence type="ECO:0000313" key="4">
    <source>
        <dbReference type="Proteomes" id="UP000295685"/>
    </source>
</evidence>
<evidence type="ECO:0000313" key="2">
    <source>
        <dbReference type="EMBL" id="TEA07338.1"/>
    </source>
</evidence>
<protein>
    <recommendedName>
        <fullName evidence="5">DUF1508 domain-containing protein</fullName>
    </recommendedName>
</protein>
<evidence type="ECO:0008006" key="5">
    <source>
        <dbReference type="Google" id="ProtNLM"/>
    </source>
</evidence>
<keyword evidence="3" id="KW-1185">Reference proteome</keyword>
<comment type="caution">
    <text evidence="1">The sequence shown here is derived from an EMBL/GenBank/DDBJ whole genome shotgun (WGS) entry which is preliminary data.</text>
</comment>
<dbReference type="Proteomes" id="UP000295685">
    <property type="component" value="Unassembled WGS sequence"/>
</dbReference>
<dbReference type="RefSeq" id="WP_134148757.1">
    <property type="nucleotide sequence ID" value="NZ_PECK01000008.1"/>
</dbReference>
<dbReference type="EMBL" id="PECM01000005">
    <property type="protein sequence ID" value="TEA07338.1"/>
    <property type="molecule type" value="Genomic_DNA"/>
</dbReference>
<dbReference type="EMBL" id="PECK01000008">
    <property type="protein sequence ID" value="TDZ92108.1"/>
    <property type="molecule type" value="Genomic_DNA"/>
</dbReference>
<gene>
    <name evidence="2" type="ORF">CCUG60883_01371</name>
    <name evidence="1" type="ORF">CCUG60885_04222</name>
</gene>
<accession>A0A4R8SBW9</accession>
<organism evidence="1 4">
    <name type="scientific">Mycobacteroides salmoniphilum</name>
    <dbReference type="NCBI Taxonomy" id="404941"/>
    <lineage>
        <taxon>Bacteria</taxon>
        <taxon>Bacillati</taxon>
        <taxon>Actinomycetota</taxon>
        <taxon>Actinomycetes</taxon>
        <taxon>Mycobacteriales</taxon>
        <taxon>Mycobacteriaceae</taxon>
        <taxon>Mycobacteroides</taxon>
    </lineage>
</organism>
<dbReference type="AlphaFoldDB" id="A0A4R8SBW9"/>
<sequence length="76" mass="8840">MTSIPIRYQTVEVYPESGSWIWRLKSVSGYTVDLSRSYSDEAGALAAARETFQPSNTSIRLRVWRDGVWVPEDWWK</sequence>